<dbReference type="NCBIfam" id="TIGR03347">
    <property type="entry name" value="VI_chp_1"/>
    <property type="match status" value="1"/>
</dbReference>
<dbReference type="InterPro" id="IPR010732">
    <property type="entry name" value="T6SS_TssG-like"/>
</dbReference>
<dbReference type="Pfam" id="PF06996">
    <property type="entry name" value="T6SS_TssG"/>
    <property type="match status" value="1"/>
</dbReference>
<dbReference type="Proteomes" id="UP001244295">
    <property type="component" value="Unassembled WGS sequence"/>
</dbReference>
<sequence length="373" mass="42681">MQAPQRRIDPPVAERLLREPYRFEFFQAVRLIELMLLKRQERDVHQRLVPGERMVPRWVRFRSSTSLNFPPSEIEALAVRDAVGELMSGAQLCEPPLPHEDEHGLGRIELTPASFGMLGVSGALPIVYTEMLMRREQHLRDSSARAFLDVFSNRAAALFYAAWRKYRLPLHYEHERSRAYLPVLLSMAGLEHTAQRDPLTDGTGTVFDETVAGYAAAVRHRPMSAAYLQRVLSDYFRSHIRIEQFLGKWYDMPVQQRSRLGEGNVSLGQNAMAGERIWQRDLRIRLWIGPLKRSALREFFPGRAHAKALEKMLALLAGVTCEYEVRLILAREEVAAVQLSDSGGSHLGWDSFITTREAEGDRSDTQYELQPLQ</sequence>
<dbReference type="PANTHER" id="PTHR35564:SF4">
    <property type="entry name" value="CYTOPLASMIC PROTEIN"/>
    <property type="match status" value="1"/>
</dbReference>
<gene>
    <name evidence="1" type="ORF">CKY39_31590</name>
    <name evidence="2" type="ORF">J2W25_004299</name>
</gene>
<organism evidence="1 3">
    <name type="scientific">Variovorax boronicumulans</name>
    <dbReference type="NCBI Taxonomy" id="436515"/>
    <lineage>
        <taxon>Bacteria</taxon>
        <taxon>Pseudomonadati</taxon>
        <taxon>Pseudomonadota</taxon>
        <taxon>Betaproteobacteria</taxon>
        <taxon>Burkholderiales</taxon>
        <taxon>Comamonadaceae</taxon>
        <taxon>Variovorax</taxon>
    </lineage>
</organism>
<dbReference type="EMBL" id="CP023284">
    <property type="protein sequence ID" value="ATA57264.1"/>
    <property type="molecule type" value="Genomic_DNA"/>
</dbReference>
<evidence type="ECO:0000313" key="3">
    <source>
        <dbReference type="Proteomes" id="UP000217154"/>
    </source>
</evidence>
<dbReference type="KEGG" id="vbo:CKY39_31590"/>
<dbReference type="RefSeq" id="WP_062474776.1">
    <property type="nucleotide sequence ID" value="NZ_CP023284.1"/>
</dbReference>
<evidence type="ECO:0000313" key="1">
    <source>
        <dbReference type="EMBL" id="ATA57264.1"/>
    </source>
</evidence>
<dbReference type="Proteomes" id="UP000217154">
    <property type="component" value="Chromosome"/>
</dbReference>
<dbReference type="STRING" id="436515.GCA_001752345_06063"/>
<dbReference type="EMBL" id="JAUSRR010000007">
    <property type="protein sequence ID" value="MDP9925256.1"/>
    <property type="molecule type" value="Genomic_DNA"/>
</dbReference>
<reference evidence="2" key="2">
    <citation type="submission" date="2023-07" db="EMBL/GenBank/DDBJ databases">
        <title>Sorghum-associated microbial communities from plants grown in Nebraska, USA.</title>
        <authorList>
            <person name="Schachtman D."/>
        </authorList>
    </citation>
    <scope>NUCLEOTIDE SEQUENCE</scope>
    <source>
        <strain evidence="2">DS2795</strain>
    </source>
</reference>
<proteinExistence type="predicted"/>
<protein>
    <submittedName>
        <fullName evidence="1">Type VI secretion system baseplate subunit TssG</fullName>
    </submittedName>
    <submittedName>
        <fullName evidence="2">Type VI secretion system protein ImpH</fullName>
    </submittedName>
</protein>
<accession>A0A1E7TUC8</accession>
<dbReference type="OrthoDB" id="1523296at2"/>
<reference evidence="1 3" key="1">
    <citation type="submission" date="2017-09" db="EMBL/GenBank/DDBJ databases">
        <title>The diverse metabolic capabilities of V. boronicumulans make it an excellent choice for continued studies on novel biodegradation.</title>
        <authorList>
            <person name="Sun S."/>
        </authorList>
    </citation>
    <scope>NUCLEOTIDE SEQUENCE [LARGE SCALE GENOMIC DNA]</scope>
    <source>
        <strain evidence="1 3">J1</strain>
    </source>
</reference>
<dbReference type="AlphaFoldDB" id="A0A1E7TUC8"/>
<dbReference type="PANTHER" id="PTHR35564">
    <property type="match status" value="1"/>
</dbReference>
<evidence type="ECO:0000313" key="2">
    <source>
        <dbReference type="EMBL" id="MDP9925256.1"/>
    </source>
</evidence>
<name>A0A1E7TUC8_9BURK</name>